<dbReference type="EMBL" id="CAMGYJ010000002">
    <property type="protein sequence ID" value="CAI0374152.1"/>
    <property type="molecule type" value="Genomic_DNA"/>
</dbReference>
<accession>A0AAV0GN85</accession>
<comment type="similarity">
    <text evidence="2">Belongs to the CWC25 family.</text>
</comment>
<evidence type="ECO:0000313" key="12">
    <source>
        <dbReference type="Proteomes" id="UP001154282"/>
    </source>
</evidence>
<dbReference type="AlphaFoldDB" id="A0AAV0GN85"/>
<feature type="compositionally biased region" description="Basic residues" evidence="9">
    <location>
        <begin position="221"/>
        <end position="233"/>
    </location>
</feature>
<evidence type="ECO:0000256" key="6">
    <source>
        <dbReference type="ARBA" id="ARBA00023187"/>
    </source>
</evidence>
<feature type="domain" description="CBF1-interacting co-repressor CIR N-terminal" evidence="10">
    <location>
        <begin position="10"/>
        <end position="46"/>
    </location>
</feature>
<feature type="region of interest" description="Disordered" evidence="9">
    <location>
        <begin position="170"/>
        <end position="320"/>
    </location>
</feature>
<dbReference type="InterPro" id="IPR051376">
    <property type="entry name" value="CWC25_splicing_factor"/>
</dbReference>
<keyword evidence="3" id="KW-0507">mRNA processing</keyword>
<dbReference type="SMART" id="SM01083">
    <property type="entry name" value="Cir_N"/>
    <property type="match status" value="1"/>
</dbReference>
<evidence type="ECO:0000256" key="9">
    <source>
        <dbReference type="SAM" id="MobiDB-lite"/>
    </source>
</evidence>
<dbReference type="GO" id="GO:0000398">
    <property type="term" value="P:mRNA splicing, via spliceosome"/>
    <property type="evidence" value="ECO:0007669"/>
    <property type="project" value="TreeGrafter"/>
</dbReference>
<dbReference type="PANTHER" id="PTHR16196:SF0">
    <property type="entry name" value="PRE-MRNA-SPLICING FACTOR CWC25 HOMOLOG"/>
    <property type="match status" value="1"/>
</dbReference>
<feature type="compositionally biased region" description="Basic and acidic residues" evidence="9">
    <location>
        <begin position="234"/>
        <end position="309"/>
    </location>
</feature>
<feature type="coiled-coil region" evidence="8">
    <location>
        <begin position="22"/>
        <end position="56"/>
    </location>
</feature>
<evidence type="ECO:0000256" key="5">
    <source>
        <dbReference type="ARBA" id="ARBA00023054"/>
    </source>
</evidence>
<feature type="compositionally biased region" description="Basic and acidic residues" evidence="9">
    <location>
        <begin position="178"/>
        <end position="187"/>
    </location>
</feature>
<feature type="compositionally biased region" description="Basic residues" evidence="9">
    <location>
        <begin position="188"/>
        <end position="205"/>
    </location>
</feature>
<evidence type="ECO:0000256" key="7">
    <source>
        <dbReference type="ARBA" id="ARBA00023242"/>
    </source>
</evidence>
<keyword evidence="4" id="KW-0747">Spliceosome</keyword>
<feature type="compositionally biased region" description="Low complexity" evidence="9">
    <location>
        <begin position="112"/>
        <end position="122"/>
    </location>
</feature>
<evidence type="ECO:0000256" key="2">
    <source>
        <dbReference type="ARBA" id="ARBA00006695"/>
    </source>
</evidence>
<keyword evidence="7" id="KW-0539">Nucleus</keyword>
<keyword evidence="5 8" id="KW-0175">Coiled coil</keyword>
<feature type="region of interest" description="Disordered" evidence="9">
    <location>
        <begin position="101"/>
        <end position="132"/>
    </location>
</feature>
<dbReference type="InterPro" id="IPR019339">
    <property type="entry name" value="CIR_N_dom"/>
</dbReference>
<dbReference type="Proteomes" id="UP001154282">
    <property type="component" value="Unassembled WGS sequence"/>
</dbReference>
<dbReference type="Pfam" id="PF12542">
    <property type="entry name" value="CWC25"/>
    <property type="match status" value="1"/>
</dbReference>
<dbReference type="InterPro" id="IPR022209">
    <property type="entry name" value="CWC25"/>
</dbReference>
<evidence type="ECO:0000256" key="8">
    <source>
        <dbReference type="SAM" id="Coils"/>
    </source>
</evidence>
<name>A0AAV0GN85_9ROSI</name>
<sequence>MALKFLNKKGWHTGSLRNIENVWKAEQKHDAEQKKLEELKKQIQEERERSEFRQLQEEAGLVPRQERLEFLYDSGLSVGKVSASSSSGAGVAFKELEEALPGGSKTSEGVVPPSSSSAAAAPGALFEDKPHSANDAWRKLHSDPLLMIRQREQEAIARIKNNPVQMALIRKSVQADGENEKCRDKKELGKKHRHGDGKHSRRSSSKQKPDSEDEDDETDRVRKRNSNKHKSSKKHEDPALDGESNGRESWRSRNDSSRGLRDRNHSTPGRFSDRNQREEQDYELPKSDNKRYSDDRPVQRERVDHDSYRNKWRNRAPKLSEEERAAKLREMQMDAEIHEARRWKRLKKAEEEDVKEDTRAKQSHSVKNFLDVAQKSVYGAEKGGSTTIEESVRRRAYYSQGRSEASSGNAFRR</sequence>
<comment type="caution">
    <text evidence="11">The sequence shown here is derived from an EMBL/GenBank/DDBJ whole genome shotgun (WGS) entry which is preliminary data.</text>
</comment>
<dbReference type="PANTHER" id="PTHR16196">
    <property type="entry name" value="CELL CYCLE CONTROL PROTEIN CWF25"/>
    <property type="match status" value="1"/>
</dbReference>
<protein>
    <recommendedName>
        <fullName evidence="10">CBF1-interacting co-repressor CIR N-terminal domain-containing protein</fullName>
    </recommendedName>
</protein>
<keyword evidence="12" id="KW-1185">Reference proteome</keyword>
<reference evidence="11" key="1">
    <citation type="submission" date="2022-08" db="EMBL/GenBank/DDBJ databases">
        <authorList>
            <person name="Gutierrez-Valencia J."/>
        </authorList>
    </citation>
    <scope>NUCLEOTIDE SEQUENCE</scope>
</reference>
<feature type="compositionally biased region" description="Polar residues" evidence="9">
    <location>
        <begin position="400"/>
        <end position="413"/>
    </location>
</feature>
<proteinExistence type="inferred from homology"/>
<dbReference type="Pfam" id="PF10197">
    <property type="entry name" value="Cir_N"/>
    <property type="match status" value="1"/>
</dbReference>
<evidence type="ECO:0000256" key="4">
    <source>
        <dbReference type="ARBA" id="ARBA00022728"/>
    </source>
</evidence>
<evidence type="ECO:0000256" key="1">
    <source>
        <dbReference type="ARBA" id="ARBA00004123"/>
    </source>
</evidence>
<gene>
    <name evidence="11" type="ORF">LITE_LOCUS79</name>
</gene>
<dbReference type="GO" id="GO:0005684">
    <property type="term" value="C:U2-type spliceosomal complex"/>
    <property type="evidence" value="ECO:0007669"/>
    <property type="project" value="TreeGrafter"/>
</dbReference>
<evidence type="ECO:0000313" key="11">
    <source>
        <dbReference type="EMBL" id="CAI0374152.1"/>
    </source>
</evidence>
<evidence type="ECO:0000256" key="3">
    <source>
        <dbReference type="ARBA" id="ARBA00022664"/>
    </source>
</evidence>
<organism evidence="11 12">
    <name type="scientific">Linum tenue</name>
    <dbReference type="NCBI Taxonomy" id="586396"/>
    <lineage>
        <taxon>Eukaryota</taxon>
        <taxon>Viridiplantae</taxon>
        <taxon>Streptophyta</taxon>
        <taxon>Embryophyta</taxon>
        <taxon>Tracheophyta</taxon>
        <taxon>Spermatophyta</taxon>
        <taxon>Magnoliopsida</taxon>
        <taxon>eudicotyledons</taxon>
        <taxon>Gunneridae</taxon>
        <taxon>Pentapetalae</taxon>
        <taxon>rosids</taxon>
        <taxon>fabids</taxon>
        <taxon>Malpighiales</taxon>
        <taxon>Linaceae</taxon>
        <taxon>Linum</taxon>
    </lineage>
</organism>
<evidence type="ECO:0000259" key="10">
    <source>
        <dbReference type="SMART" id="SM01083"/>
    </source>
</evidence>
<comment type="subcellular location">
    <subcellularLocation>
        <location evidence="1">Nucleus</location>
    </subcellularLocation>
</comment>
<feature type="region of interest" description="Disordered" evidence="9">
    <location>
        <begin position="382"/>
        <end position="413"/>
    </location>
</feature>
<keyword evidence="6" id="KW-0508">mRNA splicing</keyword>